<keyword evidence="1" id="KW-0460">Magnesium</keyword>
<dbReference type="SMART" id="SM00852">
    <property type="entry name" value="MoCF_biosynth"/>
    <property type="match status" value="1"/>
</dbReference>
<proteinExistence type="predicted"/>
<comment type="caution">
    <text evidence="3">The sequence shown here is derived from an EMBL/GenBank/DDBJ whole genome shotgun (WGS) entry which is preliminary data.</text>
</comment>
<dbReference type="SUPFAM" id="SSF53448">
    <property type="entry name" value="Nucleotide-diphospho-sugar transferases"/>
    <property type="match status" value="1"/>
</dbReference>
<dbReference type="Gene3D" id="3.90.550.10">
    <property type="entry name" value="Spore Coat Polysaccharide Biosynthesis Protein SpsA, Chain A"/>
    <property type="match status" value="1"/>
</dbReference>
<dbReference type="Gene3D" id="3.40.980.10">
    <property type="entry name" value="MoaB/Mog-like domain"/>
    <property type="match status" value="1"/>
</dbReference>
<dbReference type="InterPro" id="IPR001453">
    <property type="entry name" value="MoaB/Mog_dom"/>
</dbReference>
<dbReference type="PIRSF" id="PIRSF036626">
    <property type="entry name" value="MPTBd_MobAlike"/>
    <property type="match status" value="1"/>
</dbReference>
<gene>
    <name evidence="3" type="ORF">Q8A70_06965</name>
</gene>
<evidence type="ECO:0000256" key="1">
    <source>
        <dbReference type="ARBA" id="ARBA00022842"/>
    </source>
</evidence>
<dbReference type="EMBL" id="JAUYVI010000002">
    <property type="protein sequence ID" value="MDQ7247400.1"/>
    <property type="molecule type" value="Genomic_DNA"/>
</dbReference>
<accession>A0ABU0YI57</accession>
<evidence type="ECO:0000259" key="2">
    <source>
        <dbReference type="SMART" id="SM00852"/>
    </source>
</evidence>
<organism evidence="3 4">
    <name type="scientific">Dongia sedimenti</name>
    <dbReference type="NCBI Taxonomy" id="3064282"/>
    <lineage>
        <taxon>Bacteria</taxon>
        <taxon>Pseudomonadati</taxon>
        <taxon>Pseudomonadota</taxon>
        <taxon>Alphaproteobacteria</taxon>
        <taxon>Rhodospirillales</taxon>
        <taxon>Dongiaceae</taxon>
        <taxon>Dongia</taxon>
    </lineage>
</organism>
<dbReference type="InterPro" id="IPR025877">
    <property type="entry name" value="MobA-like_NTP_Trfase"/>
</dbReference>
<dbReference type="PANTHER" id="PTHR43777:SF1">
    <property type="entry name" value="MOLYBDENUM COFACTOR CYTIDYLYLTRANSFERASE"/>
    <property type="match status" value="1"/>
</dbReference>
<dbReference type="Pfam" id="PF00994">
    <property type="entry name" value="MoCF_biosynth"/>
    <property type="match status" value="1"/>
</dbReference>
<reference evidence="4" key="1">
    <citation type="submission" date="2023-08" db="EMBL/GenBank/DDBJ databases">
        <title>Rhodospirillaceae gen. nov., a novel taxon isolated from the Yangtze River Yuezi River estuary sludge.</title>
        <authorList>
            <person name="Ruan L."/>
        </authorList>
    </citation>
    <scope>NUCLEOTIDE SEQUENCE [LARGE SCALE GENOMIC DNA]</scope>
    <source>
        <strain evidence="4">R-7</strain>
    </source>
</reference>
<protein>
    <submittedName>
        <fullName evidence="3">Molybdopterin-binding/glycosyltransferase family 2 protein</fullName>
    </submittedName>
</protein>
<evidence type="ECO:0000313" key="4">
    <source>
        <dbReference type="Proteomes" id="UP001230156"/>
    </source>
</evidence>
<dbReference type="CDD" id="cd04182">
    <property type="entry name" value="GT_2_like_f"/>
    <property type="match status" value="1"/>
</dbReference>
<dbReference type="SUPFAM" id="SSF53218">
    <property type="entry name" value="Molybdenum cofactor biosynthesis proteins"/>
    <property type="match status" value="1"/>
</dbReference>
<name>A0ABU0YI57_9PROT</name>
<dbReference type="InterPro" id="IPR036425">
    <property type="entry name" value="MoaB/Mog-like_dom_sf"/>
</dbReference>
<feature type="domain" description="MoaB/Mog" evidence="2">
    <location>
        <begin position="170"/>
        <end position="303"/>
    </location>
</feature>
<dbReference type="Proteomes" id="UP001230156">
    <property type="component" value="Unassembled WGS sequence"/>
</dbReference>
<evidence type="ECO:0000313" key="3">
    <source>
        <dbReference type="EMBL" id="MDQ7247400.1"/>
    </source>
</evidence>
<dbReference type="Pfam" id="PF12804">
    <property type="entry name" value="NTP_transf_3"/>
    <property type="match status" value="1"/>
</dbReference>
<sequence>MIFGDLPIDDCAGTILVHTQRFNGEALKKGRRLSTEDVARLKAAGLTRLTVARLEPDDVAEDRAAAELAAALVADNLRLDPSFTGRANLYARRDGVFEPDAARVGLINRVSEDITLATLAPYAAVGTGQMVATVKVIPFAVKRADLDRCLAIARENHTLRLAPYRPRRVALIQTQLPGMKPSLFDKAVAVMNERLAALGNPPVEDSRVAHDDAALTAALNTAAAKSADLVLVMGASAIADRHDVIPAAIEASGGRIMRFGMPVDPGNLLVLGERDGKPIVGLPGCARSPKINGFDWVLQRLLADIPVGNEDIAAMGVGGLLGEIPSRPQPRDKPPEEKTASGRPAVAAVILAAGRSSRMGRNKLLLDLEGKPILCHAVDQALDAGLSEVVVVSGHQASRIREALGDRPVKVIEAREHKLGMSASLKAGIRALGPKTDAVLVMLGDMPQVSAPLIRRLIAAYNPLEGRSIVVPTVEGKRGNPVLFDRRYFQEMLELEGDVGARHLIGAHDDQVAELTVDDAAVFTDVDTPEAYDRLLAKVPS</sequence>
<dbReference type="InterPro" id="IPR012184">
    <property type="entry name" value="Bifunc_Mopterin-bd"/>
</dbReference>
<dbReference type="CDD" id="cd03522">
    <property type="entry name" value="MoeA_like"/>
    <property type="match status" value="1"/>
</dbReference>
<keyword evidence="4" id="KW-1185">Reference proteome</keyword>
<dbReference type="PANTHER" id="PTHR43777">
    <property type="entry name" value="MOLYBDENUM COFACTOR CYTIDYLYLTRANSFERASE"/>
    <property type="match status" value="1"/>
</dbReference>
<dbReference type="RefSeq" id="WP_379954801.1">
    <property type="nucleotide sequence ID" value="NZ_JAUYVI010000002.1"/>
</dbReference>
<dbReference type="InterPro" id="IPR029044">
    <property type="entry name" value="Nucleotide-diphossugar_trans"/>
</dbReference>